<keyword evidence="3" id="KW-1185">Reference proteome</keyword>
<feature type="compositionally biased region" description="Polar residues" evidence="1">
    <location>
        <begin position="17"/>
        <end position="26"/>
    </location>
</feature>
<feature type="compositionally biased region" description="Basic and acidic residues" evidence="1">
    <location>
        <begin position="1"/>
        <end position="16"/>
    </location>
</feature>
<evidence type="ECO:0000313" key="2">
    <source>
        <dbReference type="EMBL" id="MED6177497.1"/>
    </source>
</evidence>
<protein>
    <submittedName>
        <fullName evidence="2">Uncharacterized protein</fullName>
    </submittedName>
</protein>
<evidence type="ECO:0000313" key="3">
    <source>
        <dbReference type="Proteomes" id="UP001341840"/>
    </source>
</evidence>
<reference evidence="2 3" key="1">
    <citation type="journal article" date="2023" name="Plants (Basel)">
        <title>Bridging the Gap: Combining Genomics and Transcriptomics Approaches to Understand Stylosanthes scabra, an Orphan Legume from the Brazilian Caatinga.</title>
        <authorList>
            <person name="Ferreira-Neto J.R.C."/>
            <person name="da Silva M.D."/>
            <person name="Binneck E."/>
            <person name="de Melo N.F."/>
            <person name="da Silva R.H."/>
            <person name="de Melo A.L.T.M."/>
            <person name="Pandolfi V."/>
            <person name="Bustamante F.O."/>
            <person name="Brasileiro-Vidal A.C."/>
            <person name="Benko-Iseppon A.M."/>
        </authorList>
    </citation>
    <scope>NUCLEOTIDE SEQUENCE [LARGE SCALE GENOMIC DNA]</scope>
    <source>
        <tissue evidence="2">Leaves</tissue>
    </source>
</reference>
<organism evidence="2 3">
    <name type="scientific">Stylosanthes scabra</name>
    <dbReference type="NCBI Taxonomy" id="79078"/>
    <lineage>
        <taxon>Eukaryota</taxon>
        <taxon>Viridiplantae</taxon>
        <taxon>Streptophyta</taxon>
        <taxon>Embryophyta</taxon>
        <taxon>Tracheophyta</taxon>
        <taxon>Spermatophyta</taxon>
        <taxon>Magnoliopsida</taxon>
        <taxon>eudicotyledons</taxon>
        <taxon>Gunneridae</taxon>
        <taxon>Pentapetalae</taxon>
        <taxon>rosids</taxon>
        <taxon>fabids</taxon>
        <taxon>Fabales</taxon>
        <taxon>Fabaceae</taxon>
        <taxon>Papilionoideae</taxon>
        <taxon>50 kb inversion clade</taxon>
        <taxon>dalbergioids sensu lato</taxon>
        <taxon>Dalbergieae</taxon>
        <taxon>Pterocarpus clade</taxon>
        <taxon>Stylosanthes</taxon>
    </lineage>
</organism>
<comment type="caution">
    <text evidence="2">The sequence shown here is derived from an EMBL/GenBank/DDBJ whole genome shotgun (WGS) entry which is preliminary data.</text>
</comment>
<evidence type="ECO:0000256" key="1">
    <source>
        <dbReference type="SAM" id="MobiDB-lite"/>
    </source>
</evidence>
<proteinExistence type="predicted"/>
<dbReference type="Proteomes" id="UP001341840">
    <property type="component" value="Unassembled WGS sequence"/>
</dbReference>
<sequence>MAFSDDEHHEEKEHMEQQNLGVGNGRTPAQENFFTHHVGSIANYLGVFRNHYELNIRELPKSLTGKVFTQYAELRANRINTWEQLVMGFCNKFLEEELSMHIMEFVRIPSQSYSWCANALETWKLGLKSSFYEKPKYFL</sequence>
<dbReference type="EMBL" id="JASCZI010153584">
    <property type="protein sequence ID" value="MED6177497.1"/>
    <property type="molecule type" value="Genomic_DNA"/>
</dbReference>
<feature type="region of interest" description="Disordered" evidence="1">
    <location>
        <begin position="1"/>
        <end position="26"/>
    </location>
</feature>
<name>A0ABU6VVU0_9FABA</name>
<gene>
    <name evidence="2" type="ORF">PIB30_098665</name>
</gene>
<accession>A0ABU6VVU0</accession>